<dbReference type="AlphaFoldDB" id="A0A9W7L9T4"/>
<feature type="transmembrane region" description="Helical" evidence="2">
    <location>
        <begin position="51"/>
        <end position="72"/>
    </location>
</feature>
<proteinExistence type="predicted"/>
<keyword evidence="4" id="KW-1185">Reference proteome</keyword>
<keyword evidence="2" id="KW-0472">Membrane</keyword>
<accession>A0A9W7L9T4</accession>
<feature type="region of interest" description="Disordered" evidence="1">
    <location>
        <begin position="1"/>
        <end position="20"/>
    </location>
</feature>
<organism evidence="3 4">
    <name type="scientific">Triparma columacea</name>
    <dbReference type="NCBI Taxonomy" id="722753"/>
    <lineage>
        <taxon>Eukaryota</taxon>
        <taxon>Sar</taxon>
        <taxon>Stramenopiles</taxon>
        <taxon>Ochrophyta</taxon>
        <taxon>Bolidophyceae</taxon>
        <taxon>Parmales</taxon>
        <taxon>Triparmaceae</taxon>
        <taxon>Triparma</taxon>
    </lineage>
</organism>
<evidence type="ECO:0000256" key="1">
    <source>
        <dbReference type="SAM" id="MobiDB-lite"/>
    </source>
</evidence>
<keyword evidence="2" id="KW-1133">Transmembrane helix</keyword>
<comment type="caution">
    <text evidence="3">The sequence shown here is derived from an EMBL/GenBank/DDBJ whole genome shotgun (WGS) entry which is preliminary data.</text>
</comment>
<protein>
    <submittedName>
        <fullName evidence="3">Uncharacterized protein</fullName>
    </submittedName>
</protein>
<evidence type="ECO:0000313" key="4">
    <source>
        <dbReference type="Proteomes" id="UP001165065"/>
    </source>
</evidence>
<evidence type="ECO:0000256" key="2">
    <source>
        <dbReference type="SAM" id="Phobius"/>
    </source>
</evidence>
<dbReference type="Proteomes" id="UP001165065">
    <property type="component" value="Unassembled WGS sequence"/>
</dbReference>
<evidence type="ECO:0000313" key="3">
    <source>
        <dbReference type="EMBL" id="GMI40561.1"/>
    </source>
</evidence>
<gene>
    <name evidence="3" type="ORF">TrCOL_g7859</name>
</gene>
<reference evidence="4" key="1">
    <citation type="journal article" date="2023" name="Commun. Biol.">
        <title>Genome analysis of Parmales, the sister group of diatoms, reveals the evolutionary specialization of diatoms from phago-mixotrophs to photoautotrophs.</title>
        <authorList>
            <person name="Ban H."/>
            <person name="Sato S."/>
            <person name="Yoshikawa S."/>
            <person name="Yamada K."/>
            <person name="Nakamura Y."/>
            <person name="Ichinomiya M."/>
            <person name="Sato N."/>
            <person name="Blanc-Mathieu R."/>
            <person name="Endo H."/>
            <person name="Kuwata A."/>
            <person name="Ogata H."/>
        </authorList>
    </citation>
    <scope>NUCLEOTIDE SEQUENCE [LARGE SCALE GENOMIC DNA]</scope>
</reference>
<name>A0A9W7L9T4_9STRA</name>
<dbReference type="OrthoDB" id="75100at2759"/>
<dbReference type="EMBL" id="BRYA01000132">
    <property type="protein sequence ID" value="GMI40561.1"/>
    <property type="molecule type" value="Genomic_DNA"/>
</dbReference>
<sequence length="73" mass="7908">MSASQLRQRYGKGGTAADSELSASQLRARYGVQSNSRDFSTSKQADSNSDAAMMAVGAFCVVVLFYFLYSFFG</sequence>
<keyword evidence="2" id="KW-0812">Transmembrane</keyword>